<name>A0A5A7N1L0_9PROT</name>
<protein>
    <recommendedName>
        <fullName evidence="3">tRNA epoxyqueuosine(34) reductase QueG</fullName>
    </recommendedName>
</protein>
<evidence type="ECO:0000313" key="2">
    <source>
        <dbReference type="Proteomes" id="UP000325187"/>
    </source>
</evidence>
<dbReference type="AlphaFoldDB" id="A0A5A7N1L0"/>
<dbReference type="Proteomes" id="UP000325187">
    <property type="component" value="Unassembled WGS sequence"/>
</dbReference>
<organism evidence="1 2">
    <name type="scientific">Iodidimonas gelatinilytica</name>
    <dbReference type="NCBI Taxonomy" id="1236966"/>
    <lineage>
        <taxon>Bacteria</taxon>
        <taxon>Pseudomonadati</taxon>
        <taxon>Pseudomonadota</taxon>
        <taxon>Alphaproteobacteria</taxon>
        <taxon>Iodidimonadales</taxon>
        <taxon>Iodidimonadaceae</taxon>
        <taxon>Iodidimonas</taxon>
    </lineage>
</organism>
<evidence type="ECO:0008006" key="3">
    <source>
        <dbReference type="Google" id="ProtNLM"/>
    </source>
</evidence>
<accession>A0A5A7N1L0</accession>
<keyword evidence="2" id="KW-1185">Reference proteome</keyword>
<dbReference type="EMBL" id="BKCM01000018">
    <property type="protein sequence ID" value="GER02152.1"/>
    <property type="molecule type" value="Genomic_DNA"/>
</dbReference>
<evidence type="ECO:0000313" key="1">
    <source>
        <dbReference type="EMBL" id="GER02152.1"/>
    </source>
</evidence>
<sequence>MSTSPPPLPLEDSLREYALGLGFDAVGIADPNAVAEAGLRLDRYLELGRHGEMGWMTDKADRRRHPKLYGPMCNP</sequence>
<comment type="caution">
    <text evidence="1">The sequence shown here is derived from an EMBL/GenBank/DDBJ whole genome shotgun (WGS) entry which is preliminary data.</text>
</comment>
<gene>
    <name evidence="1" type="ORF">JCM17845_27750</name>
</gene>
<reference evidence="1 2" key="1">
    <citation type="submission" date="2019-09" db="EMBL/GenBank/DDBJ databases">
        <title>NBRP : Genome information of microbial organism related human and environment.</title>
        <authorList>
            <person name="Hattori M."/>
            <person name="Oshima K."/>
            <person name="Inaba H."/>
            <person name="Suda W."/>
            <person name="Sakamoto M."/>
            <person name="Iino T."/>
            <person name="Kitahara M."/>
            <person name="Oshida Y."/>
            <person name="Iida T."/>
            <person name="Kudo T."/>
            <person name="Itoh T."/>
            <person name="Ohkuma M."/>
        </authorList>
    </citation>
    <scope>NUCLEOTIDE SEQUENCE [LARGE SCALE GENOMIC DNA]</scope>
    <source>
        <strain evidence="1 2">Mie-1</strain>
    </source>
</reference>
<proteinExistence type="predicted"/>